<dbReference type="Proteomes" id="UP001227230">
    <property type="component" value="Chromosome 8"/>
</dbReference>
<dbReference type="EMBL" id="CP126655">
    <property type="protein sequence ID" value="WJZ93235.1"/>
    <property type="molecule type" value="Genomic_DNA"/>
</dbReference>
<sequence>MSKEFDVLLRNGTWDLVPQTIDQNLVGCKWVFYIKRKPNGSIDHFKARFVPKGFRQRPGINYHETFSPMVKPTTLRLILALAISFGWSLRQLDVNNAFFHGHLTKNVFMVQPLGFSDQQHPSHVCEL</sequence>
<proteinExistence type="predicted"/>
<accession>A0ABY9CEE4</accession>
<dbReference type="Pfam" id="PF07727">
    <property type="entry name" value="RVT_2"/>
    <property type="match status" value="1"/>
</dbReference>
<feature type="domain" description="Reverse transcriptase Ty1/copia-type" evidence="1">
    <location>
        <begin position="11"/>
        <end position="127"/>
    </location>
</feature>
<keyword evidence="3" id="KW-1185">Reference proteome</keyword>
<evidence type="ECO:0000259" key="1">
    <source>
        <dbReference type="Pfam" id="PF07727"/>
    </source>
</evidence>
<evidence type="ECO:0000313" key="3">
    <source>
        <dbReference type="Proteomes" id="UP001227230"/>
    </source>
</evidence>
<dbReference type="InterPro" id="IPR013103">
    <property type="entry name" value="RVT_2"/>
</dbReference>
<reference evidence="2 3" key="1">
    <citation type="journal article" date="2023" name="Hortic Res">
        <title>The complete reference genome for grapevine (Vitis vinifera L.) genetics and breeding.</title>
        <authorList>
            <person name="Shi X."/>
            <person name="Cao S."/>
            <person name="Wang X."/>
            <person name="Huang S."/>
            <person name="Wang Y."/>
            <person name="Liu Z."/>
            <person name="Liu W."/>
            <person name="Leng X."/>
            <person name="Peng Y."/>
            <person name="Wang N."/>
            <person name="Wang Y."/>
            <person name="Ma Z."/>
            <person name="Xu X."/>
            <person name="Zhang F."/>
            <person name="Xue H."/>
            <person name="Zhong H."/>
            <person name="Wang Y."/>
            <person name="Zhang K."/>
            <person name="Velt A."/>
            <person name="Avia K."/>
            <person name="Holtgrawe D."/>
            <person name="Grimplet J."/>
            <person name="Matus J.T."/>
            <person name="Ware D."/>
            <person name="Wu X."/>
            <person name="Wang H."/>
            <person name="Liu C."/>
            <person name="Fang Y."/>
            <person name="Rustenholz C."/>
            <person name="Cheng Z."/>
            <person name="Xiao H."/>
            <person name="Zhou Y."/>
        </authorList>
    </citation>
    <scope>NUCLEOTIDE SEQUENCE [LARGE SCALE GENOMIC DNA]</scope>
    <source>
        <strain evidence="3">cv. Pinot noir / PN40024</strain>
        <tissue evidence="2">Leaf</tissue>
    </source>
</reference>
<name>A0ABY9CEE4_VITVI</name>
<organism evidence="2 3">
    <name type="scientific">Vitis vinifera</name>
    <name type="common">Grape</name>
    <dbReference type="NCBI Taxonomy" id="29760"/>
    <lineage>
        <taxon>Eukaryota</taxon>
        <taxon>Viridiplantae</taxon>
        <taxon>Streptophyta</taxon>
        <taxon>Embryophyta</taxon>
        <taxon>Tracheophyta</taxon>
        <taxon>Spermatophyta</taxon>
        <taxon>Magnoliopsida</taxon>
        <taxon>eudicotyledons</taxon>
        <taxon>Gunneridae</taxon>
        <taxon>Pentapetalae</taxon>
        <taxon>rosids</taxon>
        <taxon>Vitales</taxon>
        <taxon>Vitaceae</taxon>
        <taxon>Viteae</taxon>
        <taxon>Vitis</taxon>
    </lineage>
</organism>
<evidence type="ECO:0000313" key="2">
    <source>
        <dbReference type="EMBL" id="WJZ93235.1"/>
    </source>
</evidence>
<protein>
    <recommendedName>
        <fullName evidence="1">Reverse transcriptase Ty1/copia-type domain-containing protein</fullName>
    </recommendedName>
</protein>
<gene>
    <name evidence="2" type="ORF">VitviT2T_012191</name>
</gene>